<protein>
    <submittedName>
        <fullName evidence="2">Kinetochore complex Sim4 subunit Fta1-domain-containing protein</fullName>
    </submittedName>
</protein>
<dbReference type="OrthoDB" id="8864979at2759"/>
<organism evidence="2 3">
    <name type="scientific">Dendryphion nanum</name>
    <dbReference type="NCBI Taxonomy" id="256645"/>
    <lineage>
        <taxon>Eukaryota</taxon>
        <taxon>Fungi</taxon>
        <taxon>Dikarya</taxon>
        <taxon>Ascomycota</taxon>
        <taxon>Pezizomycotina</taxon>
        <taxon>Dothideomycetes</taxon>
        <taxon>Pleosporomycetidae</taxon>
        <taxon>Pleosporales</taxon>
        <taxon>Torulaceae</taxon>
        <taxon>Dendryphion</taxon>
    </lineage>
</organism>
<sequence>MTDIPLYPLYNRTYHLYRLSPLHHGRTPLLDQRALRTHATRLKSQLKGDNLRGVEVNAANTDTTITQYGPLEECNWNLFGDEDAWIDHHQQLLDPNASQLSSVPAPEHARGVQVNLTYEAQTYNALLLRDSVSDPSPEGFTSLPLLLIRMPAPIRDLFLNYLKTNFDTHVSPLRLPTAFLTSTLESYFRRLTATTSQSIRDVIQQLHVQLAFPNSTTSLKHVDITIASADVSGFVSRGKRLRDTRSAPFTAAMSSYLQKHMAISLSNPKVCISKISCGAFTLSIDRMKLVPPEVLSDASLSEENDVEVSASQLAVQDFYSALVREAGGNSRFLPETLVPERTSSTPSSIGSASASRGRRKRAVSTTAANNANSKRSRARGKENGGSAEHNEDVDMSST</sequence>
<comment type="caution">
    <text evidence="2">The sequence shown here is derived from an EMBL/GenBank/DDBJ whole genome shotgun (WGS) entry which is preliminary data.</text>
</comment>
<keyword evidence="3" id="KW-1185">Reference proteome</keyword>
<feature type="region of interest" description="Disordered" evidence="1">
    <location>
        <begin position="334"/>
        <end position="398"/>
    </location>
</feature>
<dbReference type="EMBL" id="JAGMWT010000005">
    <property type="protein sequence ID" value="KAH7128242.1"/>
    <property type="molecule type" value="Genomic_DNA"/>
</dbReference>
<gene>
    <name evidence="2" type="ORF">B0J11DRAFT_549122</name>
</gene>
<evidence type="ECO:0000256" key="1">
    <source>
        <dbReference type="SAM" id="MobiDB-lite"/>
    </source>
</evidence>
<proteinExistence type="predicted"/>
<evidence type="ECO:0000313" key="3">
    <source>
        <dbReference type="Proteomes" id="UP000700596"/>
    </source>
</evidence>
<reference evidence="2" key="1">
    <citation type="journal article" date="2021" name="Nat. Commun.">
        <title>Genetic determinants of endophytism in the Arabidopsis root mycobiome.</title>
        <authorList>
            <person name="Mesny F."/>
            <person name="Miyauchi S."/>
            <person name="Thiergart T."/>
            <person name="Pickel B."/>
            <person name="Atanasova L."/>
            <person name="Karlsson M."/>
            <person name="Huettel B."/>
            <person name="Barry K.W."/>
            <person name="Haridas S."/>
            <person name="Chen C."/>
            <person name="Bauer D."/>
            <person name="Andreopoulos W."/>
            <person name="Pangilinan J."/>
            <person name="LaButti K."/>
            <person name="Riley R."/>
            <person name="Lipzen A."/>
            <person name="Clum A."/>
            <person name="Drula E."/>
            <person name="Henrissat B."/>
            <person name="Kohler A."/>
            <person name="Grigoriev I.V."/>
            <person name="Martin F.M."/>
            <person name="Hacquard S."/>
        </authorList>
    </citation>
    <scope>NUCLEOTIDE SEQUENCE</scope>
    <source>
        <strain evidence="2">MPI-CAGE-CH-0243</strain>
    </source>
</reference>
<dbReference type="Proteomes" id="UP000700596">
    <property type="component" value="Unassembled WGS sequence"/>
</dbReference>
<feature type="compositionally biased region" description="Low complexity" evidence="1">
    <location>
        <begin position="341"/>
        <end position="355"/>
    </location>
</feature>
<dbReference type="InterPro" id="IPR025204">
    <property type="entry name" value="CENP-L"/>
</dbReference>
<feature type="compositionally biased region" description="Low complexity" evidence="1">
    <location>
        <begin position="363"/>
        <end position="373"/>
    </location>
</feature>
<accession>A0A9P9E015</accession>
<dbReference type="Pfam" id="PF13092">
    <property type="entry name" value="CENP-L"/>
    <property type="match status" value="1"/>
</dbReference>
<name>A0A9P9E015_9PLEO</name>
<dbReference type="AlphaFoldDB" id="A0A9P9E015"/>
<evidence type="ECO:0000313" key="2">
    <source>
        <dbReference type="EMBL" id="KAH7128242.1"/>
    </source>
</evidence>